<dbReference type="SMART" id="SM00662">
    <property type="entry name" value="RPOLD"/>
    <property type="match status" value="1"/>
</dbReference>
<accession>A0A7S1PAE0</accession>
<proteinExistence type="inferred from homology"/>
<gene>
    <name evidence="6" type="ORF">VBRA1451_LOCUS21336</name>
</gene>
<dbReference type="SUPFAM" id="SSF55257">
    <property type="entry name" value="RBP11-like subunits of RNA polymerase"/>
    <property type="match status" value="1"/>
</dbReference>
<evidence type="ECO:0000256" key="1">
    <source>
        <dbReference type="ARBA" id="ARBA00022478"/>
    </source>
</evidence>
<evidence type="ECO:0000256" key="2">
    <source>
        <dbReference type="ARBA" id="ARBA00023163"/>
    </source>
</evidence>
<dbReference type="InterPro" id="IPR036603">
    <property type="entry name" value="RBP11-like"/>
</dbReference>
<dbReference type="GO" id="GO:0003899">
    <property type="term" value="F:DNA-directed RNA polymerase activity"/>
    <property type="evidence" value="ECO:0007669"/>
    <property type="project" value="InterPro"/>
</dbReference>
<organism evidence="6">
    <name type="scientific">Vitrella brassicaformis</name>
    <dbReference type="NCBI Taxonomy" id="1169539"/>
    <lineage>
        <taxon>Eukaryota</taxon>
        <taxon>Sar</taxon>
        <taxon>Alveolata</taxon>
        <taxon>Colpodellida</taxon>
        <taxon>Vitrellaceae</taxon>
        <taxon>Vitrella</taxon>
    </lineage>
</organism>
<dbReference type="GO" id="GO:0046983">
    <property type="term" value="F:protein dimerization activity"/>
    <property type="evidence" value="ECO:0007669"/>
    <property type="project" value="InterPro"/>
</dbReference>
<dbReference type="InterPro" id="IPR022842">
    <property type="entry name" value="RNAP_Rpo3/Rpb3/RPAC1"/>
</dbReference>
<keyword evidence="2" id="KW-0804">Transcription</keyword>
<dbReference type="InterPro" id="IPR050518">
    <property type="entry name" value="Rpo3/RPB3_RNA_Pol_subunit"/>
</dbReference>
<keyword evidence="4" id="KW-0175">Coiled coil</keyword>
<sequence>MMHRGADPYDPYSHSGMAPQFDGPLGGMAAAAARQGSTPSIEITEMSDEVLKFTLTNCHDSMANALRRIMLADVPTLAIDLVTVEENEGALHDEYLAHRLGLLPIDSRHVAEYRRRQECSCAESCVHCTVQYDLDITNSGADQRCDDSGDLPVYHTDIQPGQEGADVPMPVQPGQDEHGGILLTKLAKNQRIKLHLTAIKGSGRVHAKWMPVQTACFRRDPIITVDPDRMQAAPLDHKLRIAAACPTKVFRVDEEQEEGGTFIVEKPQQCMFCDECTMAAEELGYRDLVAAREDQHKVHFTIESTGAMPAVMILKKAMEILSGKVNELREKLKEIQMEQGGEGAEGMREGMDLDHDIIPDELMLP</sequence>
<dbReference type="GO" id="GO:0005665">
    <property type="term" value="C:RNA polymerase II, core complex"/>
    <property type="evidence" value="ECO:0007669"/>
    <property type="project" value="TreeGrafter"/>
</dbReference>
<feature type="coiled-coil region" evidence="4">
    <location>
        <begin position="311"/>
        <end position="338"/>
    </location>
</feature>
<dbReference type="InterPro" id="IPR011262">
    <property type="entry name" value="DNA-dir_RNA_pol_insert"/>
</dbReference>
<feature type="domain" description="DNA-directed RNA polymerase RpoA/D/Rpb3-type" evidence="5">
    <location>
        <begin position="50"/>
        <end position="331"/>
    </location>
</feature>
<comment type="similarity">
    <text evidence="3">Belongs to the archaeal Rpo3/eukaryotic RPB3 RNA polymerase subunit family.</text>
</comment>
<dbReference type="HAMAP" id="MF_00320">
    <property type="entry name" value="RNApol_arch_Rpo3"/>
    <property type="match status" value="1"/>
</dbReference>
<dbReference type="NCBIfam" id="NF001988">
    <property type="entry name" value="PRK00783.1"/>
    <property type="match status" value="1"/>
</dbReference>
<keyword evidence="1" id="KW-0240">DNA-directed RNA polymerase</keyword>
<dbReference type="Gene3D" id="2.170.120.12">
    <property type="entry name" value="DNA-directed RNA polymerase, insert domain"/>
    <property type="match status" value="1"/>
</dbReference>
<evidence type="ECO:0000256" key="4">
    <source>
        <dbReference type="SAM" id="Coils"/>
    </source>
</evidence>
<dbReference type="Pfam" id="PF01000">
    <property type="entry name" value="RNA_pol_A_bac"/>
    <property type="match status" value="1"/>
</dbReference>
<reference evidence="6" key="1">
    <citation type="submission" date="2021-01" db="EMBL/GenBank/DDBJ databases">
        <authorList>
            <person name="Corre E."/>
            <person name="Pelletier E."/>
            <person name="Niang G."/>
            <person name="Scheremetjew M."/>
            <person name="Finn R."/>
            <person name="Kale V."/>
            <person name="Holt S."/>
            <person name="Cochrane G."/>
            <person name="Meng A."/>
            <person name="Brown T."/>
            <person name="Cohen L."/>
        </authorList>
    </citation>
    <scope>NUCLEOTIDE SEQUENCE</scope>
    <source>
        <strain evidence="6">CCMP3346</strain>
    </source>
</reference>
<name>A0A7S1PAE0_9ALVE</name>
<protein>
    <recommendedName>
        <fullName evidence="5">DNA-directed RNA polymerase RpoA/D/Rpb3-type domain-containing protein</fullName>
    </recommendedName>
</protein>
<dbReference type="InterPro" id="IPR011263">
    <property type="entry name" value="DNA-dir_RNA_pol_RpoA/D/Rpb3"/>
</dbReference>
<evidence type="ECO:0000256" key="3">
    <source>
        <dbReference type="ARBA" id="ARBA00025804"/>
    </source>
</evidence>
<dbReference type="SUPFAM" id="SSF56553">
    <property type="entry name" value="Insert subdomain of RNA polymerase alpha subunit"/>
    <property type="match status" value="1"/>
</dbReference>
<dbReference type="AlphaFoldDB" id="A0A7S1PAE0"/>
<dbReference type="Gene3D" id="3.30.1360.10">
    <property type="entry name" value="RNA polymerase, RBP11-like subunit"/>
    <property type="match status" value="1"/>
</dbReference>
<dbReference type="EMBL" id="HBGB01036182">
    <property type="protein sequence ID" value="CAD9066265.1"/>
    <property type="molecule type" value="Transcribed_RNA"/>
</dbReference>
<dbReference type="Pfam" id="PF01193">
    <property type="entry name" value="RNA_pol_L"/>
    <property type="match status" value="1"/>
</dbReference>
<dbReference type="PANTHER" id="PTHR11800">
    <property type="entry name" value="DNA-DIRECTED RNA POLYMERASE"/>
    <property type="match status" value="1"/>
</dbReference>
<evidence type="ECO:0000313" key="6">
    <source>
        <dbReference type="EMBL" id="CAD9066265.1"/>
    </source>
</evidence>
<dbReference type="GO" id="GO:0006366">
    <property type="term" value="P:transcription by RNA polymerase II"/>
    <property type="evidence" value="ECO:0007669"/>
    <property type="project" value="TreeGrafter"/>
</dbReference>
<dbReference type="PANTHER" id="PTHR11800:SF2">
    <property type="entry name" value="DNA-DIRECTED RNA POLYMERASE II SUBUNIT RPB3"/>
    <property type="match status" value="1"/>
</dbReference>
<evidence type="ECO:0000259" key="5">
    <source>
        <dbReference type="SMART" id="SM00662"/>
    </source>
</evidence>
<dbReference type="InterPro" id="IPR036643">
    <property type="entry name" value="RNApol_insert_sf"/>
</dbReference>